<dbReference type="EMBL" id="JAEAOA010001145">
    <property type="protein sequence ID" value="KAK3609040.1"/>
    <property type="molecule type" value="Genomic_DNA"/>
</dbReference>
<feature type="region of interest" description="Disordered" evidence="1">
    <location>
        <begin position="101"/>
        <end position="133"/>
    </location>
</feature>
<sequence>MRKRFMYRKCKKGSEDMFAESFVSFAGSKSHSPSLVSDDNEVQYTKIDLDNMAGRFHDTLGNLNPMHENSNDAYELVSDDNEVQYTKIDLDNMAGRFHDTLGNLNPMHENSNGAYEETDSESDDEMIETTEQW</sequence>
<keyword evidence="3" id="KW-1185">Reference proteome</keyword>
<reference evidence="2" key="2">
    <citation type="journal article" date="2021" name="Genome Biol. Evol.">
        <title>Developing a high-quality reference genome for a parasitic bivalve with doubly uniparental inheritance (Bivalvia: Unionida).</title>
        <authorList>
            <person name="Smith C.H."/>
        </authorList>
    </citation>
    <scope>NUCLEOTIDE SEQUENCE</scope>
    <source>
        <strain evidence="2">CHS0354</strain>
        <tissue evidence="2">Mantle</tissue>
    </source>
</reference>
<evidence type="ECO:0000313" key="2">
    <source>
        <dbReference type="EMBL" id="KAK3609040.1"/>
    </source>
</evidence>
<protein>
    <submittedName>
        <fullName evidence="2">Uncharacterized protein</fullName>
    </submittedName>
</protein>
<gene>
    <name evidence="2" type="ORF">CHS0354_018590</name>
</gene>
<name>A0AAE0TFL5_9BIVA</name>
<evidence type="ECO:0000313" key="3">
    <source>
        <dbReference type="Proteomes" id="UP001195483"/>
    </source>
</evidence>
<organism evidence="2 3">
    <name type="scientific">Potamilus streckersoni</name>
    <dbReference type="NCBI Taxonomy" id="2493646"/>
    <lineage>
        <taxon>Eukaryota</taxon>
        <taxon>Metazoa</taxon>
        <taxon>Spiralia</taxon>
        <taxon>Lophotrochozoa</taxon>
        <taxon>Mollusca</taxon>
        <taxon>Bivalvia</taxon>
        <taxon>Autobranchia</taxon>
        <taxon>Heteroconchia</taxon>
        <taxon>Palaeoheterodonta</taxon>
        <taxon>Unionida</taxon>
        <taxon>Unionoidea</taxon>
        <taxon>Unionidae</taxon>
        <taxon>Ambleminae</taxon>
        <taxon>Lampsilini</taxon>
        <taxon>Potamilus</taxon>
    </lineage>
</organism>
<reference evidence="2" key="3">
    <citation type="submission" date="2023-05" db="EMBL/GenBank/DDBJ databases">
        <authorList>
            <person name="Smith C.H."/>
        </authorList>
    </citation>
    <scope>NUCLEOTIDE SEQUENCE</scope>
    <source>
        <strain evidence="2">CHS0354</strain>
        <tissue evidence="2">Mantle</tissue>
    </source>
</reference>
<evidence type="ECO:0000256" key="1">
    <source>
        <dbReference type="SAM" id="MobiDB-lite"/>
    </source>
</evidence>
<accession>A0AAE0TFL5</accession>
<feature type="compositionally biased region" description="Acidic residues" evidence="1">
    <location>
        <begin position="116"/>
        <end position="133"/>
    </location>
</feature>
<comment type="caution">
    <text evidence="2">The sequence shown here is derived from an EMBL/GenBank/DDBJ whole genome shotgun (WGS) entry which is preliminary data.</text>
</comment>
<dbReference type="AlphaFoldDB" id="A0AAE0TFL5"/>
<proteinExistence type="predicted"/>
<dbReference type="Proteomes" id="UP001195483">
    <property type="component" value="Unassembled WGS sequence"/>
</dbReference>
<reference evidence="2" key="1">
    <citation type="journal article" date="2021" name="Genome Biol. Evol.">
        <title>A High-Quality Reference Genome for a Parasitic Bivalve with Doubly Uniparental Inheritance (Bivalvia: Unionida).</title>
        <authorList>
            <person name="Smith C.H."/>
        </authorList>
    </citation>
    <scope>NUCLEOTIDE SEQUENCE</scope>
    <source>
        <strain evidence="2">CHS0354</strain>
    </source>
</reference>